<feature type="compositionally biased region" description="Polar residues" evidence="1">
    <location>
        <begin position="1"/>
        <end position="11"/>
    </location>
</feature>
<dbReference type="EMBL" id="SGPK01000096">
    <property type="protein sequence ID" value="THH08537.1"/>
    <property type="molecule type" value="Genomic_DNA"/>
</dbReference>
<feature type="region of interest" description="Disordered" evidence="1">
    <location>
        <begin position="269"/>
        <end position="311"/>
    </location>
</feature>
<evidence type="ECO:0000256" key="1">
    <source>
        <dbReference type="SAM" id="MobiDB-lite"/>
    </source>
</evidence>
<proteinExistence type="predicted"/>
<comment type="caution">
    <text evidence="2">The sequence shown here is derived from an EMBL/GenBank/DDBJ whole genome shotgun (WGS) entry which is preliminary data.</text>
</comment>
<evidence type="ECO:0000313" key="3">
    <source>
        <dbReference type="Proteomes" id="UP000308199"/>
    </source>
</evidence>
<accession>A0A4S4LAJ0</accession>
<feature type="region of interest" description="Disordered" evidence="1">
    <location>
        <begin position="1"/>
        <end position="32"/>
    </location>
</feature>
<evidence type="ECO:0000313" key="2">
    <source>
        <dbReference type="EMBL" id="THH08537.1"/>
    </source>
</evidence>
<organism evidence="2 3">
    <name type="scientific">Phellinidium pouzarii</name>
    <dbReference type="NCBI Taxonomy" id="167371"/>
    <lineage>
        <taxon>Eukaryota</taxon>
        <taxon>Fungi</taxon>
        <taxon>Dikarya</taxon>
        <taxon>Basidiomycota</taxon>
        <taxon>Agaricomycotina</taxon>
        <taxon>Agaricomycetes</taxon>
        <taxon>Hymenochaetales</taxon>
        <taxon>Hymenochaetaceae</taxon>
        <taxon>Phellinidium</taxon>
    </lineage>
</organism>
<protein>
    <submittedName>
        <fullName evidence="2">Uncharacterized protein</fullName>
    </submittedName>
</protein>
<sequence>MSTTVESSVELQSHERPSDASLPLPNVFVTPPEDEYDTPPWCCFDADKDAQPGAFVYEDLVNAELDYSAHADDDAFGGDSAIADVVDREERGDVFVMHSLVAEAESLREKLRSLELSNRAIPALSTVEEGSGEPEVASTVQSEPELPKSRKDIVLSSSVESGSDHFAEITRMSTERDQAFEIVQRPESPNAELELQALQSMSRKQSFFSRRFKLSPKKAPGSAIGLGLRAKPSMEVHHSCETLDTPRLSQDQDQTMKRRFSFFDLPRSRFSTSSQSTTPTASSIAPSTNFSSSSLATSSVPPTPECTSSMFISPPDTPIEGFSEELPMEDPPSSLMATMDVSVVNLAASLSLPTSYHGELDAPFSLDLLHFESLQFDSDDFP</sequence>
<name>A0A4S4LAJ0_9AGAM</name>
<dbReference type="OrthoDB" id="3261826at2759"/>
<keyword evidence="3" id="KW-1185">Reference proteome</keyword>
<dbReference type="Proteomes" id="UP000308199">
    <property type="component" value="Unassembled WGS sequence"/>
</dbReference>
<gene>
    <name evidence="2" type="ORF">EW145_g2642</name>
</gene>
<dbReference type="AlphaFoldDB" id="A0A4S4LAJ0"/>
<reference evidence="2 3" key="1">
    <citation type="submission" date="2019-02" db="EMBL/GenBank/DDBJ databases">
        <title>Genome sequencing of the rare red list fungi Phellinidium pouzarii.</title>
        <authorList>
            <person name="Buettner E."/>
            <person name="Kellner H."/>
        </authorList>
    </citation>
    <scope>NUCLEOTIDE SEQUENCE [LARGE SCALE GENOMIC DNA]</scope>
    <source>
        <strain evidence="2 3">DSM 108285</strain>
    </source>
</reference>
<feature type="compositionally biased region" description="Low complexity" evidence="1">
    <location>
        <begin position="271"/>
        <end position="300"/>
    </location>
</feature>
<feature type="region of interest" description="Disordered" evidence="1">
    <location>
        <begin position="126"/>
        <end position="147"/>
    </location>
</feature>